<reference evidence="1 2" key="1">
    <citation type="submission" date="2019-01" db="EMBL/GenBank/DDBJ databases">
        <title>Sequencing of cultivated peanut Arachis hypogaea provides insights into genome evolution and oil improvement.</title>
        <authorList>
            <person name="Chen X."/>
        </authorList>
    </citation>
    <scope>NUCLEOTIDE SEQUENCE [LARGE SCALE GENOMIC DNA]</scope>
    <source>
        <strain evidence="2">cv. Fuhuasheng</strain>
        <tissue evidence="1">Leaves</tissue>
    </source>
</reference>
<comment type="caution">
    <text evidence="1">The sequence shown here is derived from an EMBL/GenBank/DDBJ whole genome shotgun (WGS) entry which is preliminary data.</text>
</comment>
<keyword evidence="2" id="KW-1185">Reference proteome</keyword>
<proteinExistence type="predicted"/>
<accession>A0A445E2K4</accession>
<dbReference type="Proteomes" id="UP000289738">
    <property type="component" value="Chromosome A03"/>
</dbReference>
<gene>
    <name evidence="1" type="ORF">Ahy_A03g016207</name>
</gene>
<dbReference type="EMBL" id="SDMP01000003">
    <property type="protein sequence ID" value="RYR69651.1"/>
    <property type="molecule type" value="Genomic_DNA"/>
</dbReference>
<evidence type="ECO:0000313" key="2">
    <source>
        <dbReference type="Proteomes" id="UP000289738"/>
    </source>
</evidence>
<evidence type="ECO:0000313" key="1">
    <source>
        <dbReference type="EMBL" id="RYR69651.1"/>
    </source>
</evidence>
<name>A0A445E2K4_ARAHY</name>
<organism evidence="1 2">
    <name type="scientific">Arachis hypogaea</name>
    <name type="common">Peanut</name>
    <dbReference type="NCBI Taxonomy" id="3818"/>
    <lineage>
        <taxon>Eukaryota</taxon>
        <taxon>Viridiplantae</taxon>
        <taxon>Streptophyta</taxon>
        <taxon>Embryophyta</taxon>
        <taxon>Tracheophyta</taxon>
        <taxon>Spermatophyta</taxon>
        <taxon>Magnoliopsida</taxon>
        <taxon>eudicotyledons</taxon>
        <taxon>Gunneridae</taxon>
        <taxon>Pentapetalae</taxon>
        <taxon>rosids</taxon>
        <taxon>fabids</taxon>
        <taxon>Fabales</taxon>
        <taxon>Fabaceae</taxon>
        <taxon>Papilionoideae</taxon>
        <taxon>50 kb inversion clade</taxon>
        <taxon>dalbergioids sensu lato</taxon>
        <taxon>Dalbergieae</taxon>
        <taxon>Pterocarpus clade</taxon>
        <taxon>Arachis</taxon>
    </lineage>
</organism>
<sequence>MEEIFPAMMTGIKRKGPNVACVLVVSCVKKIGVREVEVMENIANLRVYYNGEVISNTHEGMTFVFECPLSFAIPYTMSFVELQNGLCNNIQSHILKRVSNLLYRSPVQVFGGLIQF</sequence>
<dbReference type="AlphaFoldDB" id="A0A445E2K4"/>
<protein>
    <submittedName>
        <fullName evidence="1">Uncharacterized protein</fullName>
    </submittedName>
</protein>